<sequence length="109" mass="11899">MKSIKHRKISAILSIFLILSCSALLIPILDSGKNASPISASSEASETNEGEKEKTSELKLEDLNSSDDSFFLGAPFETVSYYDPSDFILPQLYSKIENPPPEKLSSSSI</sequence>
<evidence type="ECO:0000256" key="1">
    <source>
        <dbReference type="SAM" id="MobiDB-lite"/>
    </source>
</evidence>
<protein>
    <recommendedName>
        <fullName evidence="4">Lipoprotein</fullName>
    </recommendedName>
</protein>
<name>A0ABS2U952_9LEPT</name>
<dbReference type="RefSeq" id="WP_205278489.1">
    <property type="nucleotide sequence ID" value="NZ_JAFFPU010000016.1"/>
</dbReference>
<evidence type="ECO:0000313" key="3">
    <source>
        <dbReference type="Proteomes" id="UP000724686"/>
    </source>
</evidence>
<feature type="compositionally biased region" description="Basic and acidic residues" evidence="1">
    <location>
        <begin position="49"/>
        <end position="61"/>
    </location>
</feature>
<evidence type="ECO:0008006" key="4">
    <source>
        <dbReference type="Google" id="ProtNLM"/>
    </source>
</evidence>
<keyword evidence="3" id="KW-1185">Reference proteome</keyword>
<proteinExistence type="predicted"/>
<reference evidence="2 3" key="1">
    <citation type="submission" date="2021-02" db="EMBL/GenBank/DDBJ databases">
        <title>Leptospira ainlahdjerensis sp. nov., Leptospira ainazelensis sp. nov., Leptospira abararensis sp. nov. and Leptospira chreensis sp. nov., four new species isolated from water sources in Algeria.</title>
        <authorList>
            <person name="Amara Korba A."/>
            <person name="Kainiu M."/>
            <person name="Vincent A.T."/>
            <person name="Mariet J.-F."/>
            <person name="Veyrier F.J."/>
            <person name="Goarant C."/>
            <person name="Picardeau M."/>
        </authorList>
    </citation>
    <scope>NUCLEOTIDE SEQUENCE [LARGE SCALE GENOMIC DNA]</scope>
    <source>
        <strain evidence="2 3">201903070</strain>
    </source>
</reference>
<dbReference type="Proteomes" id="UP000724686">
    <property type="component" value="Unassembled WGS sequence"/>
</dbReference>
<feature type="region of interest" description="Disordered" evidence="1">
    <location>
        <begin position="35"/>
        <end position="61"/>
    </location>
</feature>
<evidence type="ECO:0000313" key="2">
    <source>
        <dbReference type="EMBL" id="MBM9576304.1"/>
    </source>
</evidence>
<dbReference type="PROSITE" id="PS51257">
    <property type="entry name" value="PROKAR_LIPOPROTEIN"/>
    <property type="match status" value="1"/>
</dbReference>
<gene>
    <name evidence="2" type="ORF">JWG45_03965</name>
</gene>
<dbReference type="EMBL" id="JAFFPU010000016">
    <property type="protein sequence ID" value="MBM9576304.1"/>
    <property type="molecule type" value="Genomic_DNA"/>
</dbReference>
<comment type="caution">
    <text evidence="2">The sequence shown here is derived from an EMBL/GenBank/DDBJ whole genome shotgun (WGS) entry which is preliminary data.</text>
</comment>
<organism evidence="2 3">
    <name type="scientific">Leptospira ainlahdjerensis</name>
    <dbReference type="NCBI Taxonomy" id="2810033"/>
    <lineage>
        <taxon>Bacteria</taxon>
        <taxon>Pseudomonadati</taxon>
        <taxon>Spirochaetota</taxon>
        <taxon>Spirochaetia</taxon>
        <taxon>Leptospirales</taxon>
        <taxon>Leptospiraceae</taxon>
        <taxon>Leptospira</taxon>
    </lineage>
</organism>
<accession>A0ABS2U952</accession>